<gene>
    <name evidence="2" type="ORF">ACFQ5D_02465</name>
</gene>
<evidence type="ECO:0000313" key="2">
    <source>
        <dbReference type="EMBL" id="MFD1460331.1"/>
    </source>
</evidence>
<evidence type="ECO:0000256" key="1">
    <source>
        <dbReference type="SAM" id="Phobius"/>
    </source>
</evidence>
<reference evidence="3" key="1">
    <citation type="journal article" date="2019" name="Int. J. Syst. Evol. Microbiol.">
        <title>The Global Catalogue of Microorganisms (GCM) 10K type strain sequencing project: providing services to taxonomists for standard genome sequencing and annotation.</title>
        <authorList>
            <consortium name="The Broad Institute Genomics Platform"/>
            <consortium name="The Broad Institute Genome Sequencing Center for Infectious Disease"/>
            <person name="Wu L."/>
            <person name="Ma J."/>
        </authorList>
    </citation>
    <scope>NUCLEOTIDE SEQUENCE [LARGE SCALE GENOMIC DNA]</scope>
    <source>
        <strain evidence="3">CCM 9147</strain>
    </source>
</reference>
<feature type="transmembrane region" description="Helical" evidence="1">
    <location>
        <begin position="6"/>
        <end position="27"/>
    </location>
</feature>
<keyword evidence="1" id="KW-1133">Transmembrane helix</keyword>
<dbReference type="Proteomes" id="UP001597340">
    <property type="component" value="Unassembled WGS sequence"/>
</dbReference>
<keyword evidence="1" id="KW-0812">Transmembrane</keyword>
<keyword evidence="3" id="KW-1185">Reference proteome</keyword>
<dbReference type="InterPro" id="IPR027417">
    <property type="entry name" value="P-loop_NTPase"/>
</dbReference>
<proteinExistence type="predicted"/>
<dbReference type="Gene3D" id="3.40.50.300">
    <property type="entry name" value="P-loop containing nucleotide triphosphate hydrolases"/>
    <property type="match status" value="1"/>
</dbReference>
<dbReference type="SUPFAM" id="SSF52540">
    <property type="entry name" value="P-loop containing nucleoside triphosphate hydrolases"/>
    <property type="match status" value="1"/>
</dbReference>
<dbReference type="EMBL" id="JBHTNZ010000002">
    <property type="protein sequence ID" value="MFD1460331.1"/>
    <property type="molecule type" value="Genomic_DNA"/>
</dbReference>
<protein>
    <submittedName>
        <fullName evidence="2">Uncharacterized protein</fullName>
    </submittedName>
</protein>
<accession>A0ABW4DAZ9</accession>
<comment type="caution">
    <text evidence="2">The sequence shown here is derived from an EMBL/GenBank/DDBJ whole genome shotgun (WGS) entry which is preliminary data.</text>
</comment>
<organism evidence="2 3">
    <name type="scientific">Paenibacillus farraposensis</name>
    <dbReference type="NCBI Taxonomy" id="2807095"/>
    <lineage>
        <taxon>Bacteria</taxon>
        <taxon>Bacillati</taxon>
        <taxon>Bacillota</taxon>
        <taxon>Bacilli</taxon>
        <taxon>Bacillales</taxon>
        <taxon>Paenibacillaceae</taxon>
        <taxon>Paenibacillus</taxon>
    </lineage>
</organism>
<keyword evidence="1" id="KW-0472">Membrane</keyword>
<evidence type="ECO:0000313" key="3">
    <source>
        <dbReference type="Proteomes" id="UP001597340"/>
    </source>
</evidence>
<sequence>MEYYRPYWLLFLLGLSLAVNYVVDDLLTRNNLRRSRSIKIDGLDTSNLTLVFLRRQIGIVQQDVVFLFPVAIRVNIGYGKLDAGQNEIWEKEWIR</sequence>
<dbReference type="RefSeq" id="WP_229526928.1">
    <property type="nucleotide sequence ID" value="NZ_JAFFQR010000112.1"/>
</dbReference>
<name>A0ABW4DAZ9_9BACL</name>